<dbReference type="PANTHER" id="PTHR42791">
    <property type="entry name" value="GNAT FAMILY ACETYLTRANSFERASE"/>
    <property type="match status" value="1"/>
</dbReference>
<dbReference type="AlphaFoldDB" id="A0A7S0VXU4"/>
<reference evidence="3" key="1">
    <citation type="submission" date="2021-01" db="EMBL/GenBank/DDBJ databases">
        <authorList>
            <person name="Corre E."/>
            <person name="Pelletier E."/>
            <person name="Niang G."/>
            <person name="Scheremetjew M."/>
            <person name="Finn R."/>
            <person name="Kale V."/>
            <person name="Holt S."/>
            <person name="Cochrane G."/>
            <person name="Meng A."/>
            <person name="Brown T."/>
            <person name="Cohen L."/>
        </authorList>
    </citation>
    <scope>NUCLEOTIDE SEQUENCE</scope>
    <source>
        <strain evidence="3">CCMP443</strain>
    </source>
</reference>
<dbReference type="InterPro" id="IPR052523">
    <property type="entry name" value="Trichothecene_AcTrans"/>
</dbReference>
<dbReference type="InterPro" id="IPR016181">
    <property type="entry name" value="Acyl_CoA_acyltransferase"/>
</dbReference>
<protein>
    <recommendedName>
        <fullName evidence="2">N-acetyltransferase domain-containing protein</fullName>
    </recommendedName>
</protein>
<proteinExistence type="predicted"/>
<feature type="region of interest" description="Disordered" evidence="1">
    <location>
        <begin position="263"/>
        <end position="282"/>
    </location>
</feature>
<dbReference type="InterPro" id="IPR000182">
    <property type="entry name" value="GNAT_dom"/>
</dbReference>
<gene>
    <name evidence="3" type="ORF">HTEP1355_LOCUS12286</name>
</gene>
<dbReference type="Gene3D" id="3.40.630.30">
    <property type="match status" value="1"/>
</dbReference>
<evidence type="ECO:0000313" key="3">
    <source>
        <dbReference type="EMBL" id="CAD8798645.1"/>
    </source>
</evidence>
<dbReference type="Pfam" id="PF00583">
    <property type="entry name" value="Acetyltransf_1"/>
    <property type="match status" value="1"/>
</dbReference>
<evidence type="ECO:0000256" key="1">
    <source>
        <dbReference type="SAM" id="MobiDB-lite"/>
    </source>
</evidence>
<dbReference type="PROSITE" id="PS51186">
    <property type="entry name" value="GNAT"/>
    <property type="match status" value="1"/>
</dbReference>
<dbReference type="PANTHER" id="PTHR42791:SF1">
    <property type="entry name" value="N-ACETYLTRANSFERASE DOMAIN-CONTAINING PROTEIN"/>
    <property type="match status" value="1"/>
</dbReference>
<dbReference type="SUPFAM" id="SSF55729">
    <property type="entry name" value="Acyl-CoA N-acyltransferases (Nat)"/>
    <property type="match status" value="1"/>
</dbReference>
<dbReference type="CDD" id="cd04301">
    <property type="entry name" value="NAT_SF"/>
    <property type="match status" value="1"/>
</dbReference>
<evidence type="ECO:0000259" key="2">
    <source>
        <dbReference type="PROSITE" id="PS51186"/>
    </source>
</evidence>
<name>A0A7S0VXU4_9CRYP</name>
<feature type="domain" description="N-acetyltransferase" evidence="2">
    <location>
        <begin position="187"/>
        <end position="259"/>
    </location>
</feature>
<organism evidence="3">
    <name type="scientific">Hemiselmis tepida</name>
    <dbReference type="NCBI Taxonomy" id="464990"/>
    <lineage>
        <taxon>Eukaryota</taxon>
        <taxon>Cryptophyceae</taxon>
        <taxon>Cryptomonadales</taxon>
        <taxon>Hemiselmidaceae</taxon>
        <taxon>Hemiselmis</taxon>
    </lineage>
</organism>
<dbReference type="EMBL" id="HBFN01021118">
    <property type="protein sequence ID" value="CAD8798645.1"/>
    <property type="molecule type" value="Transcribed_RNA"/>
</dbReference>
<accession>A0A7S0VXU4</accession>
<dbReference type="GO" id="GO:0016747">
    <property type="term" value="F:acyltransferase activity, transferring groups other than amino-acyl groups"/>
    <property type="evidence" value="ECO:0007669"/>
    <property type="project" value="InterPro"/>
</dbReference>
<sequence length="282" mass="31567">MGAGVSKKRDGKLLLQSLPEEQREGIVVVPPEDEELALTTMRRSFCGHGAPPEFLFDYMFWPLKGHELFKPLPQQSDGSFQQHPDHWACHRWFFRYCLREMALTGLVVGIKKQDGEGYDAVMLCRPPGFHDGFVTQLRAAKYAGLTPPWESKKKGEENADKCDQVKARMEGCTSMMSKCHKECAPEKHWYVYMLQVDPSAQYKGLGTRLLNFVTTLADREGVPTYLETVGDPLVSMYEKKGFKVVKKYPCLVGMEDKIGGPALTEGGGLTGMKRPPSKQAGA</sequence>